<evidence type="ECO:0000313" key="1">
    <source>
        <dbReference type="EMBL" id="WCT78693.1"/>
    </source>
</evidence>
<keyword evidence="2" id="KW-1185">Reference proteome</keyword>
<name>A0ABY7TZI2_9SPHN</name>
<evidence type="ECO:0000313" key="2">
    <source>
        <dbReference type="Proteomes" id="UP001218231"/>
    </source>
</evidence>
<protein>
    <submittedName>
        <fullName evidence="1">Uncharacterized protein</fullName>
    </submittedName>
</protein>
<accession>A0ABY7TZI2</accession>
<organism evidence="1 2">
    <name type="scientific">Novosphingobium humi</name>
    <dbReference type="NCBI Taxonomy" id="2282397"/>
    <lineage>
        <taxon>Bacteria</taxon>
        <taxon>Pseudomonadati</taxon>
        <taxon>Pseudomonadota</taxon>
        <taxon>Alphaproteobacteria</taxon>
        <taxon>Sphingomonadales</taxon>
        <taxon>Sphingomonadaceae</taxon>
        <taxon>Novosphingobium</taxon>
    </lineage>
</organism>
<dbReference type="RefSeq" id="WP_273619003.1">
    <property type="nucleotide sequence ID" value="NZ_CP117417.1"/>
</dbReference>
<sequence length="114" mass="12510">MIGIMQSGTNSVVQLCLPFEGVQDRVRAAAEAGSVLFLAEGRRAMKRDDISDILVIRALKRCELQGPSSPGNSKGELRCIVNFNLKGFNPGGIIQITVSEGRLFVEDIRWDHKP</sequence>
<proteinExistence type="predicted"/>
<dbReference type="EMBL" id="CP117417">
    <property type="protein sequence ID" value="WCT78693.1"/>
    <property type="molecule type" value="Genomic_DNA"/>
</dbReference>
<gene>
    <name evidence="1" type="ORF">PQ457_06935</name>
</gene>
<reference evidence="1 2" key="1">
    <citation type="submission" date="2023-02" db="EMBL/GenBank/DDBJ databases">
        <title>Genome sequence of Novosphingobium humi KACC 19094.</title>
        <authorList>
            <person name="Kim S."/>
            <person name="Heo J."/>
            <person name="Kwon S.-W."/>
        </authorList>
    </citation>
    <scope>NUCLEOTIDE SEQUENCE [LARGE SCALE GENOMIC DNA]</scope>
    <source>
        <strain evidence="1 2">KACC 19094</strain>
    </source>
</reference>
<dbReference type="Proteomes" id="UP001218231">
    <property type="component" value="Chromosome"/>
</dbReference>